<organism evidence="3 4">
    <name type="scientific">Novispirillum itersonii</name>
    <name type="common">Aquaspirillum itersonii</name>
    <dbReference type="NCBI Taxonomy" id="189"/>
    <lineage>
        <taxon>Bacteria</taxon>
        <taxon>Pseudomonadati</taxon>
        <taxon>Pseudomonadota</taxon>
        <taxon>Alphaproteobacteria</taxon>
        <taxon>Rhodospirillales</taxon>
        <taxon>Novispirillaceae</taxon>
        <taxon>Novispirillum</taxon>
    </lineage>
</organism>
<dbReference type="InterPro" id="IPR032710">
    <property type="entry name" value="NTF2-like_dom_sf"/>
</dbReference>
<feature type="region of interest" description="Disordered" evidence="1">
    <location>
        <begin position="121"/>
        <end position="149"/>
    </location>
</feature>
<dbReference type="InterPro" id="IPR048469">
    <property type="entry name" value="YchJ-like_M"/>
</dbReference>
<name>A0A7X0DLT0_NOVIT</name>
<feature type="domain" description="YchJ-like middle NTF2-like" evidence="2">
    <location>
        <begin position="31"/>
        <end position="123"/>
    </location>
</feature>
<protein>
    <submittedName>
        <fullName evidence="3">SEC-C motif-containing protein</fullName>
    </submittedName>
</protein>
<accession>A0A7X0DLT0</accession>
<dbReference type="SUPFAM" id="SSF54427">
    <property type="entry name" value="NTF2-like"/>
    <property type="match status" value="1"/>
</dbReference>
<sequence length="165" mass="17592">MSDSSLSCPCGSGLLLEGCCGPLLAGQPAATAEALMRSRYTAFTRGDVAHLLRTMTPEIRVDFDPVETARIATEADWLGLEVRAVSTGDAGAETATVEYVASFRLNGQKRIHHERAEFRRDPEAGWQVSGGEVNPKGETVRNTAPGRNDPCSCGSGKKYKKCCGG</sequence>
<evidence type="ECO:0000259" key="2">
    <source>
        <dbReference type="Pfam" id="PF17775"/>
    </source>
</evidence>
<dbReference type="PANTHER" id="PTHR33747:SF1">
    <property type="entry name" value="ADENYLATE CYCLASE-ASSOCIATED CAP C-TERMINAL DOMAIN-CONTAINING PROTEIN"/>
    <property type="match status" value="1"/>
</dbReference>
<dbReference type="RefSeq" id="WP_184263122.1">
    <property type="nucleotide sequence ID" value="NZ_JACIIX010000005.1"/>
</dbReference>
<evidence type="ECO:0000313" key="3">
    <source>
        <dbReference type="EMBL" id="MBB6210286.1"/>
    </source>
</evidence>
<evidence type="ECO:0000313" key="4">
    <source>
        <dbReference type="Proteomes" id="UP000544872"/>
    </source>
</evidence>
<comment type="caution">
    <text evidence="3">The sequence shown here is derived from an EMBL/GenBank/DDBJ whole genome shotgun (WGS) entry which is preliminary data.</text>
</comment>
<reference evidence="3 4" key="1">
    <citation type="submission" date="2020-08" db="EMBL/GenBank/DDBJ databases">
        <title>Genomic Encyclopedia of Type Strains, Phase IV (KMG-IV): sequencing the most valuable type-strain genomes for metagenomic binning, comparative biology and taxonomic classification.</title>
        <authorList>
            <person name="Goeker M."/>
        </authorList>
    </citation>
    <scope>NUCLEOTIDE SEQUENCE [LARGE SCALE GENOMIC DNA]</scope>
    <source>
        <strain evidence="3 4">DSM 11590</strain>
    </source>
</reference>
<gene>
    <name evidence="3" type="ORF">FHS48_001701</name>
</gene>
<dbReference type="SUPFAM" id="SSF103642">
    <property type="entry name" value="Sec-C motif"/>
    <property type="match status" value="1"/>
</dbReference>
<evidence type="ECO:0000256" key="1">
    <source>
        <dbReference type="SAM" id="MobiDB-lite"/>
    </source>
</evidence>
<dbReference type="PANTHER" id="PTHR33747">
    <property type="entry name" value="UPF0225 PROTEIN SCO1677"/>
    <property type="match status" value="1"/>
</dbReference>
<proteinExistence type="predicted"/>
<dbReference type="InterPro" id="IPR004027">
    <property type="entry name" value="SEC_C_motif"/>
</dbReference>
<keyword evidence="4" id="KW-1185">Reference proteome</keyword>
<dbReference type="Gene3D" id="3.10.450.50">
    <property type="match status" value="1"/>
</dbReference>
<dbReference type="AlphaFoldDB" id="A0A7X0DLT0"/>
<dbReference type="Pfam" id="PF02810">
    <property type="entry name" value="SEC-C"/>
    <property type="match status" value="1"/>
</dbReference>
<dbReference type="Pfam" id="PF17775">
    <property type="entry name" value="YchJ_M-like"/>
    <property type="match status" value="1"/>
</dbReference>
<dbReference type="EMBL" id="JACIIX010000005">
    <property type="protein sequence ID" value="MBB6210286.1"/>
    <property type="molecule type" value="Genomic_DNA"/>
</dbReference>
<dbReference type="Proteomes" id="UP000544872">
    <property type="component" value="Unassembled WGS sequence"/>
</dbReference>